<dbReference type="RefSeq" id="WP_160943655.1">
    <property type="nucleotide sequence ID" value="NZ_CP063310.1"/>
</dbReference>
<accession>A0A6L7IXS0</accession>
<gene>
    <name evidence="1" type="ORF">GS424_010945</name>
</gene>
<dbReference type="EMBL" id="CP063310">
    <property type="protein sequence ID" value="QOS67060.1"/>
    <property type="molecule type" value="Genomic_DNA"/>
</dbReference>
<dbReference type="Pfam" id="PF03729">
    <property type="entry name" value="DUF308"/>
    <property type="match status" value="1"/>
</dbReference>
<dbReference type="InterPro" id="IPR005325">
    <property type="entry name" value="DUF308_memb"/>
</dbReference>
<evidence type="ECO:0000313" key="1">
    <source>
        <dbReference type="EMBL" id="QOS67060.1"/>
    </source>
</evidence>
<dbReference type="KEGG" id="egd:GS424_010945"/>
<evidence type="ECO:0000313" key="2">
    <source>
        <dbReference type="Proteomes" id="UP000478463"/>
    </source>
</evidence>
<dbReference type="Proteomes" id="UP000478463">
    <property type="component" value="Chromosome"/>
</dbReference>
<sequence>MPQDRTLKAIKTRSRSEQVSVISLLFLPLLGLCCLLLPEASTMALPFVLGGIMAVSGIGGIVHAAAGAKRDEGDGDGRGRAAEHAILGKAIVMSVLGIVILVQGHASISFVGVMWGLLGLYKAADEIDEVVHALRARRRFVLKLAFTVFEMVLAVLLIVSPFANIEHHVLLLGLELIAYPFRIESGDSGKLTIETEA</sequence>
<proteinExistence type="predicted"/>
<organism evidence="1 2">
    <name type="scientific">Eggerthella guodeyinii</name>
    <dbReference type="NCBI Taxonomy" id="2690837"/>
    <lineage>
        <taxon>Bacteria</taxon>
        <taxon>Bacillati</taxon>
        <taxon>Actinomycetota</taxon>
        <taxon>Coriobacteriia</taxon>
        <taxon>Eggerthellales</taxon>
        <taxon>Eggerthellaceae</taxon>
        <taxon>Eggerthella</taxon>
    </lineage>
</organism>
<dbReference type="AlphaFoldDB" id="A0A6L7IXS0"/>
<protein>
    <submittedName>
        <fullName evidence="1">DUF308 domain-containing protein</fullName>
    </submittedName>
</protein>
<reference evidence="1 2" key="1">
    <citation type="submission" date="2020-10" db="EMBL/GenBank/DDBJ databases">
        <title>Eggerthella sp. nov., isolated from human feces.</title>
        <authorList>
            <person name="Yajun G."/>
        </authorList>
    </citation>
    <scope>NUCLEOTIDE SEQUENCE [LARGE SCALE GENOMIC DNA]</scope>
    <source>
        <strain evidence="1 2">HF-1101</strain>
    </source>
</reference>
<name>A0A6L7IXS0_9ACTN</name>